<reference evidence="2 3" key="1">
    <citation type="submission" date="2019-09" db="EMBL/GenBank/DDBJ databases">
        <title>Draft genome sequence of Psychrobacter nivimaris LAMA 639, in search for biotechnological relevant genes.</title>
        <authorList>
            <person name="Lima A.O.S."/>
            <person name="Staloch B.E.K."/>
            <person name="Freitas R.C."/>
            <person name="Niero H."/>
            <person name="Silva M.A.C."/>
        </authorList>
    </citation>
    <scope>NUCLEOTIDE SEQUENCE [LARGE SCALE GENOMIC DNA]</scope>
    <source>
        <strain evidence="2 3">LAMA 639</strain>
    </source>
</reference>
<dbReference type="EMBL" id="VZIZ01000049">
    <property type="protein sequence ID" value="KAF0567398.1"/>
    <property type="molecule type" value="Genomic_DNA"/>
</dbReference>
<comment type="caution">
    <text evidence="2">The sequence shown here is derived from an EMBL/GenBank/DDBJ whole genome shotgun (WGS) entry which is preliminary data.</text>
</comment>
<evidence type="ECO:0000256" key="1">
    <source>
        <dbReference type="SAM" id="Coils"/>
    </source>
</evidence>
<dbReference type="Proteomes" id="UP000471465">
    <property type="component" value="Unassembled WGS sequence"/>
</dbReference>
<sequence>MSLAEQYFPPLSRYNRTHEGMPVNEVEAWLDQFPQKRAENKPNGGLIRSVADTSRLDLREMSPKERKVAIAKAQREHRQALKNLANQEKQDAKEIAKQLAAWRKGSKAKRRNSEFQNEKTQEFLDELKRSGFYEVANFGMSKPYLQKIVRDIRAAGYQVDPVRKSGVIIKYKLIK</sequence>
<proteinExistence type="predicted"/>
<keyword evidence="1" id="KW-0175">Coiled coil</keyword>
<dbReference type="AlphaFoldDB" id="A0A6N7BSW4"/>
<name>A0A6N7BSW4_9GAMM</name>
<accession>A0A6N7BSW4</accession>
<dbReference type="RefSeq" id="WP_160023763.1">
    <property type="nucleotide sequence ID" value="NZ_VZIZ01000049.1"/>
</dbReference>
<protein>
    <submittedName>
        <fullName evidence="2">Uncharacterized protein</fullName>
    </submittedName>
</protein>
<evidence type="ECO:0000313" key="2">
    <source>
        <dbReference type="EMBL" id="KAF0567398.1"/>
    </source>
</evidence>
<feature type="coiled-coil region" evidence="1">
    <location>
        <begin position="70"/>
        <end position="98"/>
    </location>
</feature>
<keyword evidence="3" id="KW-1185">Reference proteome</keyword>
<gene>
    <name evidence="2" type="ORF">FQV37_2254</name>
</gene>
<organism evidence="2 3">
    <name type="scientific">Psychrobacter nivimaris</name>
    <dbReference type="NCBI Taxonomy" id="281738"/>
    <lineage>
        <taxon>Bacteria</taxon>
        <taxon>Pseudomonadati</taxon>
        <taxon>Pseudomonadota</taxon>
        <taxon>Gammaproteobacteria</taxon>
        <taxon>Moraxellales</taxon>
        <taxon>Moraxellaceae</taxon>
        <taxon>Psychrobacter</taxon>
    </lineage>
</organism>
<evidence type="ECO:0000313" key="3">
    <source>
        <dbReference type="Proteomes" id="UP000471465"/>
    </source>
</evidence>